<dbReference type="InterPro" id="IPR009056">
    <property type="entry name" value="Cyt_c-like_dom"/>
</dbReference>
<dbReference type="Pfam" id="PF09990">
    <property type="entry name" value="DUF2231"/>
    <property type="match status" value="1"/>
</dbReference>
<sequence length="1028" mass="107009">MPTASAALSSSDDASEQPLAAPVPAPRISLLGWASAVGIIMLFALGLYMYPPLANAGREVQTPTWALFFGRFHPIAVHVPVGVLFLAALMDVLAIRRSPLGDALKPAITFIMGVGAFGAVVAVILGVVLSREGGYDSATFQAHQTLGLATAVLAILSFVFKLITDASGRIPIMHRFFMVSTLGVMSVGAHLGGNMVHGPDYLLDHAPTAVQTNVEKAEEKLLSFFGPLRKDIPGAENHAPEPGSENPQPAAANIDPADPTVYASLVAPLMETYCYSCHGADKDKGALRLHTHELMLKGGDSGYNLVPGQPDKSLMISTMLLPLDDEDDMHMPPGNKPQPKKEEIALLSWWVKEGASKELKLSEAKAKVPAELQETMQTLLSKSKSGSGGSMPPAFLVMAEAAAQVDPAVAEAMKKINGSGASLAPVAADAKQLRFTALNVAKDYADANLKELEPIAASIVALDLARTKVTDAACDTIVKMTNLKELHLENTAVTDAGVEKLKGLANLEYLNLYGTKVTDKVFGSLEGLGKLKSVYLWQTGVTRPAAEAYKAKHAGMLVNTGWTDADNAKAVAAVAPAPVVAPAPAAPAAPAKPAAAPAPAPTPAPKPAPAPAAAAAATKVEGTALPKAGDANAKVFADVVLPILEAKCVSCHGADKSKGKLKLHTFADALKGGSDGETTVIGGNVKDSLLLVRSKLPVDDDDHMPPSDEPQLTKAELALLEWWIAEGAKEDLTVVAAKKTPEIESFLKGLASSKPATNAVAKKEEKPKAKPLTDAEKKSVAEVTAKMTALNTTLMPLALDTEQLRFGCVNAADKFGDKELAELAPAAPHIAWLDLGRSKVTDASLSTIAKMTALQRLHLEKTAVTDAGLAQLAGLQNLEYLNLYDTKVTDAGIAKLAANKSLKKLFVWGTPVTKDGAKKLEAAVPGLQVNVGLSAEEIVKLVEAAKPPPPPAPAPAPAPAPKKEEKKEEKKPEPPKPANAPAGPAKPENKPATPSPAPTPAPAPVAPPKPADAPPAAAPAPAPGANKK</sequence>
<dbReference type="InterPro" id="IPR006553">
    <property type="entry name" value="Leu-rich_rpt_Cys-con_subtyp"/>
</dbReference>
<dbReference type="GO" id="GO:0009055">
    <property type="term" value="F:electron transfer activity"/>
    <property type="evidence" value="ECO:0007669"/>
    <property type="project" value="InterPro"/>
</dbReference>
<feature type="transmembrane region" description="Helical" evidence="5">
    <location>
        <begin position="30"/>
        <end position="50"/>
    </location>
</feature>
<feature type="region of interest" description="Disordered" evidence="4">
    <location>
        <begin position="583"/>
        <end position="613"/>
    </location>
</feature>
<keyword evidence="5" id="KW-1133">Transmembrane helix</keyword>
<keyword evidence="8" id="KW-1185">Reference proteome</keyword>
<feature type="transmembrane region" description="Helical" evidence="5">
    <location>
        <begin position="142"/>
        <end position="164"/>
    </location>
</feature>
<keyword evidence="3" id="KW-0349">Heme</keyword>
<dbReference type="Proteomes" id="UP000253426">
    <property type="component" value="Unassembled WGS sequence"/>
</dbReference>
<feature type="region of interest" description="Disordered" evidence="4">
    <location>
        <begin position="233"/>
        <end position="255"/>
    </location>
</feature>
<feature type="compositionally biased region" description="Pro residues" evidence="4">
    <location>
        <begin position="993"/>
        <end position="1022"/>
    </location>
</feature>
<dbReference type="InterPro" id="IPR019251">
    <property type="entry name" value="DUF2231_TM"/>
</dbReference>
<dbReference type="OrthoDB" id="182662at2"/>
<dbReference type="InterPro" id="IPR011429">
    <property type="entry name" value="Cyt_c_Planctomycete-type"/>
</dbReference>
<keyword evidence="1 3" id="KW-0479">Metal-binding</keyword>
<keyword evidence="5" id="KW-0472">Membrane</keyword>
<gene>
    <name evidence="7" type="ORF">DES53_107221</name>
</gene>
<feature type="transmembrane region" description="Helical" evidence="5">
    <location>
        <begin position="107"/>
        <end position="130"/>
    </location>
</feature>
<evidence type="ECO:0000313" key="7">
    <source>
        <dbReference type="EMBL" id="RBP41389.1"/>
    </source>
</evidence>
<feature type="transmembrane region" description="Helical" evidence="5">
    <location>
        <begin position="75"/>
        <end position="95"/>
    </location>
</feature>
<feature type="compositionally biased region" description="Pro residues" evidence="4">
    <location>
        <begin position="946"/>
        <end position="960"/>
    </location>
</feature>
<dbReference type="PROSITE" id="PS51007">
    <property type="entry name" value="CYTC"/>
    <property type="match status" value="1"/>
</dbReference>
<dbReference type="InterPro" id="IPR032675">
    <property type="entry name" value="LRR_dom_sf"/>
</dbReference>
<dbReference type="SMART" id="SM00368">
    <property type="entry name" value="LRR_RI"/>
    <property type="match status" value="3"/>
</dbReference>
<keyword evidence="2 3" id="KW-0408">Iron</keyword>
<dbReference type="AlphaFoldDB" id="A0A366HIG0"/>
<evidence type="ECO:0000313" key="8">
    <source>
        <dbReference type="Proteomes" id="UP000253426"/>
    </source>
</evidence>
<evidence type="ECO:0000256" key="4">
    <source>
        <dbReference type="SAM" id="MobiDB-lite"/>
    </source>
</evidence>
<dbReference type="SMART" id="SM00367">
    <property type="entry name" value="LRR_CC"/>
    <property type="match status" value="3"/>
</dbReference>
<dbReference type="PANTHER" id="PTHR35889">
    <property type="entry name" value="CYCLOINULO-OLIGOSACCHARIDE FRUCTANOTRANSFERASE-RELATED"/>
    <property type="match status" value="1"/>
</dbReference>
<protein>
    <submittedName>
        <fullName evidence="7">Leucine rich repeat (LRR) protein</fullName>
    </submittedName>
</protein>
<dbReference type="EMBL" id="QNRR01000007">
    <property type="protein sequence ID" value="RBP41389.1"/>
    <property type="molecule type" value="Genomic_DNA"/>
</dbReference>
<evidence type="ECO:0000256" key="5">
    <source>
        <dbReference type="SAM" id="Phobius"/>
    </source>
</evidence>
<dbReference type="Pfam" id="PF13516">
    <property type="entry name" value="LRR_6"/>
    <property type="match status" value="2"/>
</dbReference>
<feature type="compositionally biased region" description="Basic and acidic residues" evidence="4">
    <location>
        <begin position="961"/>
        <end position="974"/>
    </location>
</feature>
<dbReference type="GO" id="GO:0020037">
    <property type="term" value="F:heme binding"/>
    <property type="evidence" value="ECO:0007669"/>
    <property type="project" value="InterPro"/>
</dbReference>
<evidence type="ECO:0000256" key="1">
    <source>
        <dbReference type="ARBA" id="ARBA00022723"/>
    </source>
</evidence>
<dbReference type="RefSeq" id="WP_113960020.1">
    <property type="nucleotide sequence ID" value="NZ_QNRR01000007.1"/>
</dbReference>
<organism evidence="7 8">
    <name type="scientific">Roseimicrobium gellanilyticum</name>
    <dbReference type="NCBI Taxonomy" id="748857"/>
    <lineage>
        <taxon>Bacteria</taxon>
        <taxon>Pseudomonadati</taxon>
        <taxon>Verrucomicrobiota</taxon>
        <taxon>Verrucomicrobiia</taxon>
        <taxon>Verrucomicrobiales</taxon>
        <taxon>Verrucomicrobiaceae</taxon>
        <taxon>Roseimicrobium</taxon>
    </lineage>
</organism>
<dbReference type="Pfam" id="PF07635">
    <property type="entry name" value="PSCyt1"/>
    <property type="match status" value="2"/>
</dbReference>
<feature type="compositionally biased region" description="Basic and acidic residues" evidence="4">
    <location>
        <begin position="761"/>
        <end position="775"/>
    </location>
</feature>
<dbReference type="PANTHER" id="PTHR35889:SF3">
    <property type="entry name" value="F-BOX DOMAIN-CONTAINING PROTEIN"/>
    <property type="match status" value="1"/>
</dbReference>
<evidence type="ECO:0000256" key="3">
    <source>
        <dbReference type="PROSITE-ProRule" id="PRU00433"/>
    </source>
</evidence>
<dbReference type="Gene3D" id="3.80.10.10">
    <property type="entry name" value="Ribonuclease Inhibitor"/>
    <property type="match status" value="2"/>
</dbReference>
<feature type="region of interest" description="Disordered" evidence="4">
    <location>
        <begin position="756"/>
        <end position="775"/>
    </location>
</feature>
<name>A0A366HIG0_9BACT</name>
<feature type="compositionally biased region" description="Low complexity" evidence="4">
    <location>
        <begin position="979"/>
        <end position="992"/>
    </location>
</feature>
<evidence type="ECO:0000256" key="2">
    <source>
        <dbReference type="ARBA" id="ARBA00023004"/>
    </source>
</evidence>
<dbReference type="SUPFAM" id="SSF52047">
    <property type="entry name" value="RNI-like"/>
    <property type="match status" value="1"/>
</dbReference>
<dbReference type="InterPro" id="IPR001611">
    <property type="entry name" value="Leu-rich_rpt"/>
</dbReference>
<proteinExistence type="predicted"/>
<feature type="compositionally biased region" description="Pro residues" evidence="4">
    <location>
        <begin position="596"/>
        <end position="610"/>
    </location>
</feature>
<feature type="domain" description="Cytochrome c" evidence="6">
    <location>
        <begin position="627"/>
        <end position="788"/>
    </location>
</feature>
<feature type="region of interest" description="Disordered" evidence="4">
    <location>
        <begin position="945"/>
        <end position="1028"/>
    </location>
</feature>
<comment type="caution">
    <text evidence="7">The sequence shown here is derived from an EMBL/GenBank/DDBJ whole genome shotgun (WGS) entry which is preliminary data.</text>
</comment>
<accession>A0A366HIG0</accession>
<keyword evidence="5" id="KW-0812">Transmembrane</keyword>
<reference evidence="7 8" key="1">
    <citation type="submission" date="2018-06" db="EMBL/GenBank/DDBJ databases">
        <title>Genomic Encyclopedia of Type Strains, Phase IV (KMG-IV): sequencing the most valuable type-strain genomes for metagenomic binning, comparative biology and taxonomic classification.</title>
        <authorList>
            <person name="Goeker M."/>
        </authorList>
    </citation>
    <scope>NUCLEOTIDE SEQUENCE [LARGE SCALE GENOMIC DNA]</scope>
    <source>
        <strain evidence="7 8">DSM 25532</strain>
    </source>
</reference>
<feature type="transmembrane region" description="Helical" evidence="5">
    <location>
        <begin position="176"/>
        <end position="193"/>
    </location>
</feature>
<dbReference type="GO" id="GO:0046872">
    <property type="term" value="F:metal ion binding"/>
    <property type="evidence" value="ECO:0007669"/>
    <property type="project" value="UniProtKB-KW"/>
</dbReference>
<evidence type="ECO:0000259" key="6">
    <source>
        <dbReference type="PROSITE" id="PS51007"/>
    </source>
</evidence>